<accession>A0A9P6TGE2</accession>
<organism evidence="3 4">
    <name type="scientific">Cronartium quercuum f. sp. fusiforme G11</name>
    <dbReference type="NCBI Taxonomy" id="708437"/>
    <lineage>
        <taxon>Eukaryota</taxon>
        <taxon>Fungi</taxon>
        <taxon>Dikarya</taxon>
        <taxon>Basidiomycota</taxon>
        <taxon>Pucciniomycotina</taxon>
        <taxon>Pucciniomycetes</taxon>
        <taxon>Pucciniales</taxon>
        <taxon>Coleosporiaceae</taxon>
        <taxon>Cronartium</taxon>
    </lineage>
</organism>
<reference evidence="3" key="1">
    <citation type="submission" date="2013-11" db="EMBL/GenBank/DDBJ databases">
        <title>Genome sequence of the fusiform rust pathogen reveals effectors for host alternation and coevolution with pine.</title>
        <authorList>
            <consortium name="DOE Joint Genome Institute"/>
            <person name="Smith K."/>
            <person name="Pendleton A."/>
            <person name="Kubisiak T."/>
            <person name="Anderson C."/>
            <person name="Salamov A."/>
            <person name="Aerts A."/>
            <person name="Riley R."/>
            <person name="Clum A."/>
            <person name="Lindquist E."/>
            <person name="Ence D."/>
            <person name="Campbell M."/>
            <person name="Kronenberg Z."/>
            <person name="Feau N."/>
            <person name="Dhillon B."/>
            <person name="Hamelin R."/>
            <person name="Burleigh J."/>
            <person name="Smith J."/>
            <person name="Yandell M."/>
            <person name="Nelson C."/>
            <person name="Grigoriev I."/>
            <person name="Davis J."/>
        </authorList>
    </citation>
    <scope>NUCLEOTIDE SEQUENCE</scope>
    <source>
        <strain evidence="3">G11</strain>
    </source>
</reference>
<comment type="caution">
    <text evidence="3">The sequence shown here is derived from an EMBL/GenBank/DDBJ whole genome shotgun (WGS) entry which is preliminary data.</text>
</comment>
<evidence type="ECO:0000313" key="4">
    <source>
        <dbReference type="Proteomes" id="UP000886653"/>
    </source>
</evidence>
<dbReference type="Proteomes" id="UP000886653">
    <property type="component" value="Unassembled WGS sequence"/>
</dbReference>
<evidence type="ECO:0000313" key="3">
    <source>
        <dbReference type="EMBL" id="KAG0151372.1"/>
    </source>
</evidence>
<gene>
    <name evidence="3" type="ORF">CROQUDRAFT_540319</name>
</gene>
<protein>
    <submittedName>
        <fullName evidence="3">Uncharacterized protein</fullName>
    </submittedName>
</protein>
<dbReference type="EMBL" id="MU167213">
    <property type="protein sequence ID" value="KAG0151372.1"/>
    <property type="molecule type" value="Genomic_DNA"/>
</dbReference>
<keyword evidence="2" id="KW-1133">Transmembrane helix</keyword>
<evidence type="ECO:0000256" key="2">
    <source>
        <dbReference type="SAM" id="Phobius"/>
    </source>
</evidence>
<sequence>MMMFRPQSHNDHDLLSETQTSPFFTTPHEYTHRLPPSLQKLLNPVLQQPSSPYASSSSSASSPPQSFIPPQSHTTHTHRFREVHDQPDPLMNKMDDETSDPSERGDNDSDIRHTPSPIMSPLSLIRRNSDPSPTDSSNGSENVMINFSDTYDHHKISRLRPWKTLPPLKPIKPSIFTSLYLQRQVESVILSFLFFFFFFFFFFLVLVGSNSCTKRKFKE</sequence>
<proteinExistence type="predicted"/>
<feature type="region of interest" description="Disordered" evidence="1">
    <location>
        <begin position="47"/>
        <end position="143"/>
    </location>
</feature>
<feature type="compositionally biased region" description="Polar residues" evidence="1">
    <location>
        <begin position="130"/>
        <end position="143"/>
    </location>
</feature>
<keyword evidence="2" id="KW-0812">Transmembrane</keyword>
<name>A0A9P6TGE2_9BASI</name>
<keyword evidence="2" id="KW-0472">Membrane</keyword>
<keyword evidence="4" id="KW-1185">Reference proteome</keyword>
<feature type="transmembrane region" description="Helical" evidence="2">
    <location>
        <begin position="188"/>
        <end position="208"/>
    </location>
</feature>
<evidence type="ECO:0000256" key="1">
    <source>
        <dbReference type="SAM" id="MobiDB-lite"/>
    </source>
</evidence>
<dbReference type="AlphaFoldDB" id="A0A9P6TGE2"/>
<feature type="compositionally biased region" description="Low complexity" evidence="1">
    <location>
        <begin position="47"/>
        <end position="72"/>
    </location>
</feature>
<feature type="region of interest" description="Disordered" evidence="1">
    <location>
        <begin position="1"/>
        <end position="31"/>
    </location>
</feature>
<feature type="compositionally biased region" description="Basic and acidic residues" evidence="1">
    <location>
        <begin position="80"/>
        <end position="113"/>
    </location>
</feature>